<dbReference type="Pfam" id="PF00924">
    <property type="entry name" value="MS_channel_2nd"/>
    <property type="match status" value="1"/>
</dbReference>
<dbReference type="Pfam" id="PF21082">
    <property type="entry name" value="MS_channel_3rd"/>
    <property type="match status" value="1"/>
</dbReference>
<feature type="transmembrane region" description="Helical" evidence="7">
    <location>
        <begin position="65"/>
        <end position="87"/>
    </location>
</feature>
<keyword evidence="6 7" id="KW-0472">Membrane</keyword>
<protein>
    <submittedName>
        <fullName evidence="11">Small conductance mechanosensitive channel</fullName>
    </submittedName>
</protein>
<dbReference type="PANTHER" id="PTHR30460">
    <property type="entry name" value="MODERATE CONDUCTANCE MECHANOSENSITIVE CHANNEL YBIO"/>
    <property type="match status" value="1"/>
</dbReference>
<evidence type="ECO:0000256" key="6">
    <source>
        <dbReference type="ARBA" id="ARBA00023136"/>
    </source>
</evidence>
<organism evidence="11 12">
    <name type="scientific">Stigmatella aurantiaca</name>
    <dbReference type="NCBI Taxonomy" id="41"/>
    <lineage>
        <taxon>Bacteria</taxon>
        <taxon>Pseudomonadati</taxon>
        <taxon>Myxococcota</taxon>
        <taxon>Myxococcia</taxon>
        <taxon>Myxococcales</taxon>
        <taxon>Cystobacterineae</taxon>
        <taxon>Archangiaceae</taxon>
        <taxon>Stigmatella</taxon>
    </lineage>
</organism>
<feature type="domain" description="Mechanosensitive ion channel MscS C-terminal" evidence="9">
    <location>
        <begin position="441"/>
        <end position="526"/>
    </location>
</feature>
<feature type="transmembrane region" description="Helical" evidence="7">
    <location>
        <begin position="279"/>
        <end position="301"/>
    </location>
</feature>
<dbReference type="EMBL" id="FOAP01000001">
    <property type="protein sequence ID" value="SEK40667.1"/>
    <property type="molecule type" value="Genomic_DNA"/>
</dbReference>
<feature type="transmembrane region" description="Helical" evidence="7">
    <location>
        <begin position="195"/>
        <end position="217"/>
    </location>
</feature>
<evidence type="ECO:0000256" key="4">
    <source>
        <dbReference type="ARBA" id="ARBA00022692"/>
    </source>
</evidence>
<evidence type="ECO:0000256" key="7">
    <source>
        <dbReference type="SAM" id="Phobius"/>
    </source>
</evidence>
<evidence type="ECO:0000313" key="11">
    <source>
        <dbReference type="EMBL" id="SEK40667.1"/>
    </source>
</evidence>
<feature type="transmembrane region" description="Helical" evidence="7">
    <location>
        <begin position="107"/>
        <end position="128"/>
    </location>
</feature>
<dbReference type="Gene3D" id="1.10.287.1260">
    <property type="match status" value="1"/>
</dbReference>
<feature type="transmembrane region" description="Helical" evidence="7">
    <location>
        <begin position="353"/>
        <end position="372"/>
    </location>
</feature>
<keyword evidence="3" id="KW-1003">Cell membrane</keyword>
<comment type="similarity">
    <text evidence="2">Belongs to the MscS (TC 1.A.23) family.</text>
</comment>
<evidence type="ECO:0000259" key="10">
    <source>
        <dbReference type="Pfam" id="PF21088"/>
    </source>
</evidence>
<dbReference type="InterPro" id="IPR023408">
    <property type="entry name" value="MscS_beta-dom_sf"/>
</dbReference>
<feature type="transmembrane region" description="Helical" evidence="7">
    <location>
        <begin position="159"/>
        <end position="183"/>
    </location>
</feature>
<evidence type="ECO:0000256" key="3">
    <source>
        <dbReference type="ARBA" id="ARBA00022475"/>
    </source>
</evidence>
<dbReference type="PANTHER" id="PTHR30460:SF0">
    <property type="entry name" value="MODERATE CONDUCTANCE MECHANOSENSITIVE CHANNEL YBIO"/>
    <property type="match status" value="1"/>
</dbReference>
<accession>A0A1H7GT74</accession>
<dbReference type="AlphaFoldDB" id="A0A1H7GT74"/>
<feature type="domain" description="Mechanosensitive ion channel MscS" evidence="8">
    <location>
        <begin position="370"/>
        <end position="435"/>
    </location>
</feature>
<proteinExistence type="inferred from homology"/>
<dbReference type="Pfam" id="PF21088">
    <property type="entry name" value="MS_channel_1st"/>
    <property type="match status" value="1"/>
</dbReference>
<evidence type="ECO:0000256" key="2">
    <source>
        <dbReference type="ARBA" id="ARBA00008017"/>
    </source>
</evidence>
<dbReference type="SUPFAM" id="SSF82861">
    <property type="entry name" value="Mechanosensitive channel protein MscS (YggB), transmembrane region"/>
    <property type="match status" value="1"/>
</dbReference>
<dbReference type="Proteomes" id="UP000182719">
    <property type="component" value="Unassembled WGS sequence"/>
</dbReference>
<feature type="transmembrane region" description="Helical" evidence="7">
    <location>
        <begin position="15"/>
        <end position="40"/>
    </location>
</feature>
<dbReference type="InterPro" id="IPR049278">
    <property type="entry name" value="MS_channel_C"/>
</dbReference>
<reference evidence="12" key="1">
    <citation type="submission" date="2016-10" db="EMBL/GenBank/DDBJ databases">
        <authorList>
            <person name="Varghese N."/>
            <person name="Submissions S."/>
        </authorList>
    </citation>
    <scope>NUCLEOTIDE SEQUENCE [LARGE SCALE GENOMIC DNA]</scope>
    <source>
        <strain evidence="12">DSM 17044</strain>
    </source>
</reference>
<keyword evidence="5 7" id="KW-1133">Transmembrane helix</keyword>
<gene>
    <name evidence="11" type="ORF">SAMN05444354_101498</name>
</gene>
<comment type="subcellular location">
    <subcellularLocation>
        <location evidence="1">Cell membrane</location>
        <topology evidence="1">Multi-pass membrane protein</topology>
    </subcellularLocation>
</comment>
<dbReference type="InterPro" id="IPR011014">
    <property type="entry name" value="MscS_channel_TM-2"/>
</dbReference>
<dbReference type="Gene3D" id="2.30.30.60">
    <property type="match status" value="1"/>
</dbReference>
<evidence type="ECO:0000313" key="12">
    <source>
        <dbReference type="Proteomes" id="UP000182719"/>
    </source>
</evidence>
<evidence type="ECO:0000256" key="1">
    <source>
        <dbReference type="ARBA" id="ARBA00004651"/>
    </source>
</evidence>
<dbReference type="InterPro" id="IPR045276">
    <property type="entry name" value="YbiO_bact"/>
</dbReference>
<feature type="transmembrane region" description="Helical" evidence="7">
    <location>
        <begin position="322"/>
        <end position="341"/>
    </location>
</feature>
<dbReference type="InterPro" id="IPR010920">
    <property type="entry name" value="LSM_dom_sf"/>
</dbReference>
<keyword evidence="4 7" id="KW-0812">Transmembrane</keyword>
<name>A0A1H7GT74_STIAU</name>
<dbReference type="GO" id="GO:0008381">
    <property type="term" value="F:mechanosensitive monoatomic ion channel activity"/>
    <property type="evidence" value="ECO:0007669"/>
    <property type="project" value="InterPro"/>
</dbReference>
<dbReference type="GO" id="GO:0005886">
    <property type="term" value="C:plasma membrane"/>
    <property type="evidence" value="ECO:0007669"/>
    <property type="project" value="UniProtKB-SubCell"/>
</dbReference>
<keyword evidence="12" id="KW-1185">Reference proteome</keyword>
<dbReference type="Gene3D" id="3.30.70.100">
    <property type="match status" value="1"/>
</dbReference>
<dbReference type="SUPFAM" id="SSF82689">
    <property type="entry name" value="Mechanosensitive channel protein MscS (YggB), C-terminal domain"/>
    <property type="match status" value="1"/>
</dbReference>
<dbReference type="InterPro" id="IPR006685">
    <property type="entry name" value="MscS_channel_2nd"/>
</dbReference>
<dbReference type="RefSeq" id="WP_083422978.1">
    <property type="nucleotide sequence ID" value="NZ_FOAP01000001.1"/>
</dbReference>
<dbReference type="SUPFAM" id="SSF50182">
    <property type="entry name" value="Sm-like ribonucleoproteins"/>
    <property type="match status" value="1"/>
</dbReference>
<feature type="domain" description="Mechanosensitive ion channel transmembrane helices 2/3" evidence="10">
    <location>
        <begin position="329"/>
        <end position="369"/>
    </location>
</feature>
<evidence type="ECO:0000259" key="9">
    <source>
        <dbReference type="Pfam" id="PF21082"/>
    </source>
</evidence>
<dbReference type="InterPro" id="IPR011066">
    <property type="entry name" value="MscS_channel_C_sf"/>
</dbReference>
<sequence>MEIARLASTPELNNVLLISATLAVSLLALWTVLVTSSFLIQQGVRASGIQVLAAFGEGLYRRARLLAALLSCLLALAGIALLGRALWLGVDLQPQFNMLVGEATPEVLQSLGRGMGLLVLLFVGFYALQRSGQRLLSAAERRLRERQLHETQRVHAEKALAHLPSIINLALANAVVHLSVAAIEMPAPAEWLLTTTLYILLAVSGGRGFVSFLYFLTERLVASWEEKGKGSHLEEYYAVLRRLLPVGQKCIEAITYISVATLVVRRFQTLESFAPYGPVLIRVVSMYFAASVVVEFSRVMISRLLFTAASVADDVQRRRSTFIHLLQSIFKYVIYFCVSMMVLSDFGVDPTPILAGAGIVGLTVGLGAQTIVQDLLNGIFLLFEDQILNGDYIRIGETEGVVEEITPRVTRIRDRYGRLHIMRNGEIKNVINYSRGWTLAVVEMNVAYEANLKQVLQVIAEVSSRLPEQLPGKAIEVPRVMGIETIDESCLRVRIETKVAPGCHYEVKRALHLLLVEGFQAHHIEIPYPKSVEATPYAPPA</sequence>
<evidence type="ECO:0000259" key="8">
    <source>
        <dbReference type="Pfam" id="PF00924"/>
    </source>
</evidence>
<dbReference type="OrthoDB" id="9784565at2"/>
<evidence type="ECO:0000256" key="5">
    <source>
        <dbReference type="ARBA" id="ARBA00022989"/>
    </source>
</evidence>
<dbReference type="InterPro" id="IPR049142">
    <property type="entry name" value="MS_channel_1st"/>
</dbReference>